<feature type="compositionally biased region" description="Basic residues" evidence="11">
    <location>
        <begin position="1143"/>
        <end position="1156"/>
    </location>
</feature>
<keyword evidence="5 13" id="KW-0378">Hydrolase</keyword>
<feature type="compositionally biased region" description="Low complexity" evidence="11">
    <location>
        <begin position="1114"/>
        <end position="1132"/>
    </location>
</feature>
<keyword evidence="7" id="KW-0472">Membrane</keyword>
<evidence type="ECO:0000256" key="4">
    <source>
        <dbReference type="ARBA" id="ARBA00022741"/>
    </source>
</evidence>
<dbReference type="GO" id="GO:0016887">
    <property type="term" value="F:ATP hydrolysis activity"/>
    <property type="evidence" value="ECO:0007669"/>
    <property type="project" value="InterPro"/>
</dbReference>
<dbReference type="GO" id="GO:0016558">
    <property type="term" value="P:protein import into peroxisome matrix"/>
    <property type="evidence" value="ECO:0007669"/>
    <property type="project" value="TreeGrafter"/>
</dbReference>
<dbReference type="SMART" id="SM00382">
    <property type="entry name" value="AAA"/>
    <property type="match status" value="2"/>
</dbReference>
<dbReference type="Pfam" id="PF00004">
    <property type="entry name" value="AAA"/>
    <property type="match status" value="2"/>
</dbReference>
<dbReference type="InterPro" id="IPR056995">
    <property type="entry name" value="PEX6_4th_dom"/>
</dbReference>
<dbReference type="OrthoDB" id="5553750at2759"/>
<evidence type="ECO:0000256" key="3">
    <source>
        <dbReference type="ARBA" id="ARBA00022593"/>
    </source>
</evidence>
<dbReference type="FunFam" id="3.40.50.300:FF:000109">
    <property type="entry name" value="Peroxisomal biogenesis factor 6"/>
    <property type="match status" value="1"/>
</dbReference>
<dbReference type="Gene3D" id="3.40.50.300">
    <property type="entry name" value="P-loop containing nucleotide triphosphate hydrolases"/>
    <property type="match status" value="2"/>
</dbReference>
<dbReference type="Gene3D" id="1.10.8.60">
    <property type="match status" value="2"/>
</dbReference>
<evidence type="ECO:0000256" key="7">
    <source>
        <dbReference type="ARBA" id="ARBA00023136"/>
    </source>
</evidence>
<dbReference type="Pfam" id="PF23315">
    <property type="entry name" value="PEX6_4th"/>
    <property type="match status" value="1"/>
</dbReference>
<protein>
    <recommendedName>
        <fullName evidence="8">Peroxisomal ATPase PEX6</fullName>
    </recommendedName>
    <alternativeName>
        <fullName evidence="9">Peroxin-6</fullName>
    </alternativeName>
</protein>
<dbReference type="PROSITE" id="PS00674">
    <property type="entry name" value="AAA"/>
    <property type="match status" value="1"/>
</dbReference>
<evidence type="ECO:0000256" key="11">
    <source>
        <dbReference type="SAM" id="MobiDB-lite"/>
    </source>
</evidence>
<evidence type="ECO:0000256" key="1">
    <source>
        <dbReference type="ARBA" id="ARBA00004370"/>
    </source>
</evidence>
<feature type="region of interest" description="Disordered" evidence="11">
    <location>
        <begin position="1091"/>
        <end position="1156"/>
    </location>
</feature>
<dbReference type="CDD" id="cd19527">
    <property type="entry name" value="RecA-like_PEX6_r2"/>
    <property type="match status" value="1"/>
</dbReference>
<evidence type="ECO:0000256" key="5">
    <source>
        <dbReference type="ARBA" id="ARBA00022801"/>
    </source>
</evidence>
<keyword evidence="14" id="KW-1185">Reference proteome</keyword>
<evidence type="ECO:0000256" key="8">
    <source>
        <dbReference type="ARBA" id="ARBA00034811"/>
    </source>
</evidence>
<proteinExistence type="inferred from homology"/>
<comment type="catalytic activity">
    <reaction evidence="10">
        <text>ATP + H2O = ADP + phosphate + H(+)</text>
        <dbReference type="Rhea" id="RHEA:13065"/>
        <dbReference type="ChEBI" id="CHEBI:15377"/>
        <dbReference type="ChEBI" id="CHEBI:15378"/>
        <dbReference type="ChEBI" id="CHEBI:30616"/>
        <dbReference type="ChEBI" id="CHEBI:43474"/>
        <dbReference type="ChEBI" id="CHEBI:456216"/>
    </reaction>
    <physiologicalReaction direction="left-to-right" evidence="10">
        <dbReference type="Rhea" id="RHEA:13066"/>
    </physiologicalReaction>
</comment>
<evidence type="ECO:0000313" key="14">
    <source>
        <dbReference type="Proteomes" id="UP000311382"/>
    </source>
</evidence>
<gene>
    <name evidence="13" type="ORF">DMC30DRAFT_436886</name>
</gene>
<evidence type="ECO:0000256" key="10">
    <source>
        <dbReference type="ARBA" id="ARBA00048778"/>
    </source>
</evidence>
<dbReference type="PANTHER" id="PTHR23077">
    <property type="entry name" value="AAA-FAMILY ATPASE"/>
    <property type="match status" value="1"/>
</dbReference>
<dbReference type="PANTHER" id="PTHR23077:SF9">
    <property type="entry name" value="PEROXISOMAL ATPASE PEX6"/>
    <property type="match status" value="1"/>
</dbReference>
<dbReference type="InterPro" id="IPR050168">
    <property type="entry name" value="AAA_ATPase_domain"/>
</dbReference>
<dbReference type="STRING" id="5288.A0A5C5G4M1"/>
<name>A0A5C5G4M1_9BASI</name>
<evidence type="ECO:0000256" key="2">
    <source>
        <dbReference type="ARBA" id="ARBA00006914"/>
    </source>
</evidence>
<comment type="similarity">
    <text evidence="2">Belongs to the AAA ATPase family.</text>
</comment>
<dbReference type="InterPro" id="IPR003593">
    <property type="entry name" value="AAA+_ATPase"/>
</dbReference>
<feature type="domain" description="AAA+ ATPase" evidence="12">
    <location>
        <begin position="797"/>
        <end position="938"/>
    </location>
</feature>
<reference evidence="13 14" key="1">
    <citation type="submission" date="2019-03" db="EMBL/GenBank/DDBJ databases">
        <title>Rhodosporidium diobovatum UCD-FST 08-225 genome sequencing, assembly, and annotation.</title>
        <authorList>
            <person name="Fakankun I.U."/>
            <person name="Fristensky B."/>
            <person name="Levin D.B."/>
        </authorList>
    </citation>
    <scope>NUCLEOTIDE SEQUENCE [LARGE SCALE GENOMIC DNA]</scope>
    <source>
        <strain evidence="13 14">UCD-FST 08-225</strain>
    </source>
</reference>
<sequence>LASPALWDALADLLPDTAPAQHHTTLTLALEPRFNTHSPTKGARALVVRAEQASKADLAATDQSASEPALLVPRALAAANPRVFPPRRSSPTSPSPASLLVALTTPIPLSSVVLVAINSAAYAHAAHPPVGHKSLEARLGDSGADLVRQGATVRVQDVGGYRVAMAEPVLQGVVVHGQTQVLVLPPQGSDAHGSSESPEGLPNGSRDEHDGSTTEEEEADDEELLDFEIDENFLAGSVLSPLRSANTPLTSPLPDSKHSSFPLLSASTASLTPAQGPAPRAGSVVSAVALTHPVPSELLVPQPDADEDDVPRAFVATAELGRLGLFSGDWAVISREGAEAEGRLARVFAADGLGLKDHFSRRRRAVKRGDVIAVGIDEERVRFLQEGKEAGNEDDVDLPSAPLAPTAVVHFLITSLAVEPPTASTTGATGDFELDRELEDGALGCFVDPKVTKLLQTGVERGRVPDVGGWMGIAPSPPVPLHPDAFGTPTPGSRLLAFVLSSLTPRASTYALPLTVLLKGARGAGKRTLVRAVAHAAGVAVLELDCFDLLGESDAKTEGRLRALAVDKALACAPVVLVLRDIEALARKSQAMETGQEPPMTTVLRDCIATIQDGWKATGHPVIVVATTTDVDKVPTGVVGLFKEEIGIEAPGEPERLAILRSLTAADLLAPDVSLRALAVQTAALVANDLVDLVRRARAAAAERVLALPAPSSSSSDTISAPTLADLAHAGVSLTSLDFNAALDKARAAYSESIGAPKIPNVTWDDVGGLASVKSDILDTIQLPLERPELFRDGLKKRSGILLYGPPGTGKTLLAKAVATSCSLNFFSVKGPELLNMYIGESEANVRRVFQRARDAKPCVIFFDELDSVAPKRGNQGDSGGVMDRIVSQLLAELDGMSEGKGGNDVFVIGATNRPDLLDPALLRPGRFDRMLYLGVSDNHAAQLNIMRALTRKFKLAPETDLARLADQCPFNYTGADFYALCSDAMLKAMTRKATEVDNRIAELNAQPPYSTGAAPLLTPQYYLAELATPQEIEVLVAQQDFEAALAELVPSVSQAEMLHYKTVQSRFSAETLNSDDKLAAKEAAAAGAATAPDGSALQGPVEKAKPNGVVPNGVVSEASVPEEVVGAAEASKPSDEEEERQRRRKAKGKGKARAE</sequence>
<keyword evidence="6" id="KW-0067">ATP-binding</keyword>
<dbReference type="InterPro" id="IPR003959">
    <property type="entry name" value="ATPase_AAA_core"/>
</dbReference>
<accession>A0A5C5G4M1</accession>
<evidence type="ECO:0000256" key="6">
    <source>
        <dbReference type="ARBA" id="ARBA00022840"/>
    </source>
</evidence>
<keyword evidence="4" id="KW-0547">Nucleotide-binding</keyword>
<dbReference type="InterPro" id="IPR027417">
    <property type="entry name" value="P-loop_NTPase"/>
</dbReference>
<dbReference type="EMBL" id="SOZI01000005">
    <property type="protein sequence ID" value="TNY24058.1"/>
    <property type="molecule type" value="Genomic_DNA"/>
</dbReference>
<dbReference type="FunFam" id="1.10.8.60:FF:000039">
    <property type="entry name" value="peroxisome biogenesis factor 6"/>
    <property type="match status" value="1"/>
</dbReference>
<evidence type="ECO:0000259" key="12">
    <source>
        <dbReference type="SMART" id="SM00382"/>
    </source>
</evidence>
<dbReference type="SUPFAM" id="SSF52540">
    <property type="entry name" value="P-loop containing nucleoside triphosphate hydrolases"/>
    <property type="match status" value="2"/>
</dbReference>
<dbReference type="Proteomes" id="UP000311382">
    <property type="component" value="Unassembled WGS sequence"/>
</dbReference>
<organism evidence="13 14">
    <name type="scientific">Rhodotorula diobovata</name>
    <dbReference type="NCBI Taxonomy" id="5288"/>
    <lineage>
        <taxon>Eukaryota</taxon>
        <taxon>Fungi</taxon>
        <taxon>Dikarya</taxon>
        <taxon>Basidiomycota</taxon>
        <taxon>Pucciniomycotina</taxon>
        <taxon>Microbotryomycetes</taxon>
        <taxon>Sporidiobolales</taxon>
        <taxon>Sporidiobolaceae</taxon>
        <taxon>Rhodotorula</taxon>
    </lineage>
</organism>
<comment type="caution">
    <text evidence="13">The sequence shown here is derived from an EMBL/GenBank/DDBJ whole genome shotgun (WGS) entry which is preliminary data.</text>
</comment>
<feature type="non-terminal residue" evidence="13">
    <location>
        <position position="1"/>
    </location>
</feature>
<dbReference type="AlphaFoldDB" id="A0A5C5G4M1"/>
<feature type="compositionally biased region" description="Acidic residues" evidence="11">
    <location>
        <begin position="213"/>
        <end position="222"/>
    </location>
</feature>
<evidence type="ECO:0000313" key="13">
    <source>
        <dbReference type="EMBL" id="TNY24058.1"/>
    </source>
</evidence>
<feature type="region of interest" description="Disordered" evidence="11">
    <location>
        <begin position="184"/>
        <end position="222"/>
    </location>
</feature>
<dbReference type="InterPro" id="IPR003960">
    <property type="entry name" value="ATPase_AAA_CS"/>
</dbReference>
<dbReference type="GO" id="GO:0005829">
    <property type="term" value="C:cytosol"/>
    <property type="evidence" value="ECO:0007669"/>
    <property type="project" value="TreeGrafter"/>
</dbReference>
<dbReference type="InterPro" id="IPR047533">
    <property type="entry name" value="RecA-like_PEX6_r2"/>
</dbReference>
<evidence type="ECO:0000256" key="9">
    <source>
        <dbReference type="ARBA" id="ARBA00034920"/>
    </source>
</evidence>
<feature type="domain" description="AAA+ ATPase" evidence="12">
    <location>
        <begin position="512"/>
        <end position="652"/>
    </location>
</feature>
<dbReference type="GO" id="GO:0005778">
    <property type="term" value="C:peroxisomal membrane"/>
    <property type="evidence" value="ECO:0007669"/>
    <property type="project" value="TreeGrafter"/>
</dbReference>
<dbReference type="GO" id="GO:0005524">
    <property type="term" value="F:ATP binding"/>
    <property type="evidence" value="ECO:0007669"/>
    <property type="project" value="UniProtKB-KW"/>
</dbReference>
<keyword evidence="3" id="KW-0962">Peroxisome biogenesis</keyword>
<comment type="subcellular location">
    <subcellularLocation>
        <location evidence="1">Membrane</location>
    </subcellularLocation>
</comment>